<evidence type="ECO:0000313" key="2">
    <source>
        <dbReference type="EMBL" id="KAF2068454.1"/>
    </source>
</evidence>
<evidence type="ECO:0000313" key="3">
    <source>
        <dbReference type="Proteomes" id="UP000695562"/>
    </source>
</evidence>
<evidence type="ECO:0000259" key="1">
    <source>
        <dbReference type="Pfam" id="PF22088"/>
    </source>
</evidence>
<accession>A0A8J4PJW0</accession>
<dbReference type="Pfam" id="PF22088">
    <property type="entry name" value="HIT-like"/>
    <property type="match status" value="1"/>
</dbReference>
<dbReference type="EMBL" id="AJWJ01000979">
    <property type="protein sequence ID" value="KAF2068454.1"/>
    <property type="molecule type" value="Genomic_DNA"/>
</dbReference>
<comment type="caution">
    <text evidence="2">The sequence shown here is derived from an EMBL/GenBank/DDBJ whole genome shotgun (WGS) entry which is preliminary data.</text>
</comment>
<gene>
    <name evidence="2" type="ORF">CYY_010219</name>
</gene>
<keyword evidence="3" id="KW-1185">Reference proteome</keyword>
<dbReference type="AlphaFoldDB" id="A0A8J4PJW0"/>
<feature type="domain" description="LPG0439 HIT-related" evidence="1">
    <location>
        <begin position="32"/>
        <end position="185"/>
    </location>
</feature>
<name>A0A8J4PJW0_9MYCE</name>
<dbReference type="InterPro" id="IPR054312">
    <property type="entry name" value="LPG0439_HIT-like"/>
</dbReference>
<sequence length="204" mass="23729">MSLHFSKLNIPLDHWSINTNYEYFIKKVKVDEQHFVSIKLNPTDRRGYRLIIQYDVDNDSDIKSTFNRVWTSDEMNAVFKVATTLSGLFFNLNLFPQIIFAANNSMDIIKSTETSDCSEDKIEYDVRVGYREPCILHVHILGRGISNHEYVKGIPLDAPEIGQEFNLKGNGDQFENKKKLEWTQAQRDSFKSIVLDFLQLKFPL</sequence>
<proteinExistence type="predicted"/>
<protein>
    <recommendedName>
        <fullName evidence="1">LPG0439 HIT-related domain-containing protein</fullName>
    </recommendedName>
</protein>
<reference evidence="2" key="1">
    <citation type="submission" date="2020-01" db="EMBL/GenBank/DDBJ databases">
        <title>Development of genomics and gene disruption for Polysphondylium violaceum indicates a role for the polyketide synthase stlB in stalk morphogenesis.</title>
        <authorList>
            <person name="Narita B."/>
            <person name="Kawabe Y."/>
            <person name="Kin K."/>
            <person name="Saito T."/>
            <person name="Gibbs R."/>
            <person name="Kuspa A."/>
            <person name="Muzny D."/>
            <person name="Queller D."/>
            <person name="Richards S."/>
            <person name="Strassman J."/>
            <person name="Sucgang R."/>
            <person name="Worley K."/>
            <person name="Schaap P."/>
        </authorList>
    </citation>
    <scope>NUCLEOTIDE SEQUENCE</scope>
    <source>
        <strain evidence="2">QSvi11</strain>
    </source>
</reference>
<dbReference type="Proteomes" id="UP000695562">
    <property type="component" value="Unassembled WGS sequence"/>
</dbReference>
<organism evidence="2 3">
    <name type="scientific">Polysphondylium violaceum</name>
    <dbReference type="NCBI Taxonomy" id="133409"/>
    <lineage>
        <taxon>Eukaryota</taxon>
        <taxon>Amoebozoa</taxon>
        <taxon>Evosea</taxon>
        <taxon>Eumycetozoa</taxon>
        <taxon>Dictyostelia</taxon>
        <taxon>Dictyosteliales</taxon>
        <taxon>Dictyosteliaceae</taxon>
        <taxon>Polysphondylium</taxon>
    </lineage>
</organism>